<dbReference type="OrthoDB" id="5186446at2"/>
<name>A0A5C8ZI23_9ACTN</name>
<evidence type="ECO:0000313" key="2">
    <source>
        <dbReference type="Proteomes" id="UP000321234"/>
    </source>
</evidence>
<sequence length="168" mass="18219">MSRRAVLSGASGAREGGAGASARYLAPGWFTARVFNPAVALLTRRGLPLAGSRVLAVRGRSSGEWRTTPVNPLEVGGVRHLVAPRGTTQWVRNLRAAEQGELRVGRRSEAFRAVELPDADKVPVLREYLRRWAWEVGAFFDGVGAGASDEELLAAAPKHPVFRIEPLR</sequence>
<dbReference type="AlphaFoldDB" id="A0A5C8ZI23"/>
<accession>A0A5C8ZI23</accession>
<dbReference type="GO" id="GO:0016491">
    <property type="term" value="F:oxidoreductase activity"/>
    <property type="evidence" value="ECO:0007669"/>
    <property type="project" value="InterPro"/>
</dbReference>
<evidence type="ECO:0000313" key="1">
    <source>
        <dbReference type="EMBL" id="TXR57715.1"/>
    </source>
</evidence>
<dbReference type="InterPro" id="IPR012349">
    <property type="entry name" value="Split_barrel_FMN-bd"/>
</dbReference>
<dbReference type="Gene3D" id="2.30.110.10">
    <property type="entry name" value="Electron Transport, Fmn-binding Protein, Chain A"/>
    <property type="match status" value="1"/>
</dbReference>
<dbReference type="InterPro" id="IPR004378">
    <property type="entry name" value="F420H2_quin_Rdtase"/>
</dbReference>
<gene>
    <name evidence="1" type="ORF">FMM08_00080</name>
</gene>
<comment type="caution">
    <text evidence="1">The sequence shown here is derived from an EMBL/GenBank/DDBJ whole genome shotgun (WGS) entry which is preliminary data.</text>
</comment>
<reference evidence="1 2" key="1">
    <citation type="submission" date="2019-07" db="EMBL/GenBank/DDBJ databases">
        <title>Quadrisphaera sp. strain DD2A genome sequencing and assembly.</title>
        <authorList>
            <person name="Kim I."/>
        </authorList>
    </citation>
    <scope>NUCLEOTIDE SEQUENCE [LARGE SCALE GENOMIC DNA]</scope>
    <source>
        <strain evidence="1 2">DD2A</strain>
    </source>
</reference>
<proteinExistence type="predicted"/>
<keyword evidence="2" id="KW-1185">Reference proteome</keyword>
<dbReference type="EMBL" id="VKAC01000001">
    <property type="protein sequence ID" value="TXR57715.1"/>
    <property type="molecule type" value="Genomic_DNA"/>
</dbReference>
<protein>
    <submittedName>
        <fullName evidence="1">DUF385 domain-containing protein</fullName>
    </submittedName>
</protein>
<dbReference type="Pfam" id="PF04075">
    <property type="entry name" value="F420H2_quin_red"/>
    <property type="match status" value="1"/>
</dbReference>
<organism evidence="1 2">
    <name type="scientific">Quadrisphaera setariae</name>
    <dbReference type="NCBI Taxonomy" id="2593304"/>
    <lineage>
        <taxon>Bacteria</taxon>
        <taxon>Bacillati</taxon>
        <taxon>Actinomycetota</taxon>
        <taxon>Actinomycetes</taxon>
        <taxon>Kineosporiales</taxon>
        <taxon>Kineosporiaceae</taxon>
        <taxon>Quadrisphaera</taxon>
    </lineage>
</organism>
<dbReference type="RefSeq" id="WP_147924340.1">
    <property type="nucleotide sequence ID" value="NZ_VKAC01000001.1"/>
</dbReference>
<dbReference type="Proteomes" id="UP000321234">
    <property type="component" value="Unassembled WGS sequence"/>
</dbReference>